<feature type="region of interest" description="Disordered" evidence="3">
    <location>
        <begin position="483"/>
        <end position="518"/>
    </location>
</feature>
<protein>
    <submittedName>
        <fullName evidence="5">Uncharacterized protein LOC111106144 isoform X1</fullName>
    </submittedName>
</protein>
<dbReference type="PROSITE" id="PS01091">
    <property type="entry name" value="TATD_3"/>
    <property type="match status" value="1"/>
</dbReference>
<dbReference type="PROSITE" id="PS01090">
    <property type="entry name" value="TATD_2"/>
    <property type="match status" value="1"/>
</dbReference>
<dbReference type="Gene3D" id="3.20.20.140">
    <property type="entry name" value="Metal-dependent hydrolases"/>
    <property type="match status" value="1"/>
</dbReference>
<keyword evidence="2" id="KW-0378">Hydrolase</keyword>
<evidence type="ECO:0000256" key="1">
    <source>
        <dbReference type="ARBA" id="ARBA00009275"/>
    </source>
</evidence>
<dbReference type="RefSeq" id="XP_022296402.1">
    <property type="nucleotide sequence ID" value="XM_022440694.1"/>
</dbReference>
<dbReference type="CDD" id="cd01310">
    <property type="entry name" value="TatD_DNAse"/>
    <property type="match status" value="1"/>
</dbReference>
<reference evidence="5" key="1">
    <citation type="submission" date="2025-08" db="UniProtKB">
        <authorList>
            <consortium name="RefSeq"/>
        </authorList>
    </citation>
    <scope>IDENTIFICATION</scope>
    <source>
        <tissue evidence="5">Whole sample</tissue>
    </source>
</reference>
<sequence length="899" mass="99973">MQQGFNVMSQQEFYVSGHSIEKGLHDAPKNLNITGHQRRPIRFQVSPTAQRPPRLADTRTINLEVTATALEARKQERYWSPQASYSAVNQTPEGGDIRQVLSVDENSNVQDTPAATPEASLSFPALQTGWPDFYSSGTFPMNSYMQVCGGIRQPWVPQLPPSTAGEVTISSPRRIVLSSSGQRAQTPRNQRIAKSSTGLTPGLSAVTVSQTSNGAVHKNNLPVAETDSNNNCSKAVKRTPKNALDTIRAFLAASQQRVVVLKKNLVDYTVSDGSNGSSEEDPEVLPWGQAAGKRKLEEKKTEKEEVKRKRKCVQDETVKVEGKEGSEKEVVGVRDLMGVSTTGAFIGPIDTRSVTAKKNMQTVLNVQRLSENFENKHYGRKAEENLRKYNQLSQSDCSIDRSSKLQFSPVVSTVEASPKLRSAIYSVVNKSSCESSRIAPKSSDEKQTLKSYVSVVKSGKNLLSASSETTKSSWSLTETQMSTRVSVLPRHPMSEQSEAGTSKGRDTSDRVVPTPKQPFWASHINTTSSLLMGQQDNKTNEEVTSNLKKHFRTQSAPVNSSFTINQQKGSGSIDLDITTSSAAGATALSQRLHFYQKSRLGSSFSSPQSSVLSSYSWRENFRRNSGGHGVPYLDSHCHLDFLFSRSRFSGSWSKFKAVNQDTFPDNFAGCVAVFCNPLSFRSEGLWKDVSHEKDVWLAFGCHPKSATDFSMQYYNGLRACLQHEKVVALGEIGLDYSGRFKQHMDIQKIVFRRQIQMALEIKKPLVIHCREAEDDCLQILKEMVPRNYKIHCHCFTGDYTGAQRWMEAFPSLFIGLTPMVTYRQCVQTHNVARHLPLNKLLLETDAPYFVPRGVPKEEMSLSHPGLAITVAERVAYLQQCSVQEVLLACRSNMREMYGI</sequence>
<dbReference type="OrthoDB" id="9980814at2759"/>
<evidence type="ECO:0000313" key="5">
    <source>
        <dbReference type="RefSeq" id="XP_022296402.1"/>
    </source>
</evidence>
<dbReference type="AlphaFoldDB" id="A0A8B8AZ18"/>
<dbReference type="FunFam" id="3.20.20.140:FF:000027">
    <property type="entry name" value="putative deoxyribonuclease TATDN2"/>
    <property type="match status" value="1"/>
</dbReference>
<dbReference type="GeneID" id="111106144"/>
<dbReference type="InterPro" id="IPR018228">
    <property type="entry name" value="DNase_TatD-rel_CS"/>
</dbReference>
<evidence type="ECO:0000256" key="2">
    <source>
        <dbReference type="ARBA" id="ARBA00022801"/>
    </source>
</evidence>
<gene>
    <name evidence="5" type="primary">LOC111106144</name>
</gene>
<comment type="similarity">
    <text evidence="1">Belongs to the metallo-dependent hydrolases superfamily. TatD-type hydrolase family.</text>
</comment>
<name>A0A8B8AZ18_CRAVI</name>
<feature type="region of interest" description="Disordered" evidence="3">
    <location>
        <begin position="272"/>
        <end position="298"/>
    </location>
</feature>
<dbReference type="KEGG" id="cvn:111106144"/>
<dbReference type="Pfam" id="PF01026">
    <property type="entry name" value="TatD_DNase"/>
    <property type="match status" value="1"/>
</dbReference>
<dbReference type="InterPro" id="IPR032466">
    <property type="entry name" value="Metal_Hydrolase"/>
</dbReference>
<evidence type="ECO:0000256" key="3">
    <source>
        <dbReference type="SAM" id="MobiDB-lite"/>
    </source>
</evidence>
<dbReference type="PANTHER" id="PTHR46363:SF1">
    <property type="entry name" value="DEOXYRIBONUCLEASE TATDN2-RELATED"/>
    <property type="match status" value="1"/>
</dbReference>
<evidence type="ECO:0000313" key="4">
    <source>
        <dbReference type="Proteomes" id="UP000694844"/>
    </source>
</evidence>
<proteinExistence type="inferred from homology"/>
<organism evidence="4 5">
    <name type="scientific">Crassostrea virginica</name>
    <name type="common">Eastern oyster</name>
    <dbReference type="NCBI Taxonomy" id="6565"/>
    <lineage>
        <taxon>Eukaryota</taxon>
        <taxon>Metazoa</taxon>
        <taxon>Spiralia</taxon>
        <taxon>Lophotrochozoa</taxon>
        <taxon>Mollusca</taxon>
        <taxon>Bivalvia</taxon>
        <taxon>Autobranchia</taxon>
        <taxon>Pteriomorphia</taxon>
        <taxon>Ostreida</taxon>
        <taxon>Ostreoidea</taxon>
        <taxon>Ostreidae</taxon>
        <taxon>Crassostrea</taxon>
    </lineage>
</organism>
<dbReference type="Proteomes" id="UP000694844">
    <property type="component" value="Chromosome 8"/>
</dbReference>
<dbReference type="SUPFAM" id="SSF51556">
    <property type="entry name" value="Metallo-dependent hydrolases"/>
    <property type="match status" value="1"/>
</dbReference>
<dbReference type="InterPro" id="IPR001130">
    <property type="entry name" value="TatD-like"/>
</dbReference>
<accession>A0A8B8AZ18</accession>
<keyword evidence="4" id="KW-1185">Reference proteome</keyword>
<dbReference type="PANTHER" id="PTHR46363">
    <property type="entry name" value="DEOXYRIBONUCLEASE TATDN2-RELATED"/>
    <property type="match status" value="1"/>
</dbReference>
<dbReference type="GO" id="GO:0016788">
    <property type="term" value="F:hydrolase activity, acting on ester bonds"/>
    <property type="evidence" value="ECO:0007669"/>
    <property type="project" value="InterPro"/>
</dbReference>